<dbReference type="FunFam" id="3.30.70.1170:FF:000003">
    <property type="entry name" value="16S rRNA (Cytosine(967)-C(5))-methyltransferase RsmB"/>
    <property type="match status" value="1"/>
</dbReference>
<dbReference type="PANTHER" id="PTHR22807:SF53">
    <property type="entry name" value="RIBOSOMAL RNA SMALL SUBUNIT METHYLTRANSFERASE B-RELATED"/>
    <property type="match status" value="1"/>
</dbReference>
<evidence type="ECO:0000256" key="5">
    <source>
        <dbReference type="ARBA" id="ARBA00022490"/>
    </source>
</evidence>
<evidence type="ECO:0000256" key="12">
    <source>
        <dbReference type="ARBA" id="ARBA00031088"/>
    </source>
</evidence>
<keyword evidence="9 14" id="KW-0949">S-adenosyl-L-methionine</keyword>
<proteinExistence type="inferred from homology"/>
<dbReference type="GO" id="GO:0008649">
    <property type="term" value="F:rRNA methyltransferase activity"/>
    <property type="evidence" value="ECO:0007669"/>
    <property type="project" value="InterPro"/>
</dbReference>
<feature type="binding site" evidence="14">
    <location>
        <position position="309"/>
    </location>
    <ligand>
        <name>S-adenosyl-L-methionine</name>
        <dbReference type="ChEBI" id="CHEBI:59789"/>
    </ligand>
</feature>
<dbReference type="eggNOG" id="COG0144">
    <property type="taxonomic scope" value="Bacteria"/>
</dbReference>
<keyword evidence="8 14" id="KW-0808">Transferase</keyword>
<dbReference type="NCBIfam" id="NF011494">
    <property type="entry name" value="PRK14902.1"/>
    <property type="match status" value="1"/>
</dbReference>
<dbReference type="InterPro" id="IPR049560">
    <property type="entry name" value="MeTrfase_RsmB-F_NOP2_cat"/>
</dbReference>
<comment type="catalytic activity">
    <reaction evidence="13">
        <text>cytidine(967) in 16S rRNA + S-adenosyl-L-methionine = 5-methylcytidine(967) in 16S rRNA + S-adenosyl-L-homocysteine + H(+)</text>
        <dbReference type="Rhea" id="RHEA:42748"/>
        <dbReference type="Rhea" id="RHEA-COMP:10219"/>
        <dbReference type="Rhea" id="RHEA-COMP:10220"/>
        <dbReference type="ChEBI" id="CHEBI:15378"/>
        <dbReference type="ChEBI" id="CHEBI:57856"/>
        <dbReference type="ChEBI" id="CHEBI:59789"/>
        <dbReference type="ChEBI" id="CHEBI:74483"/>
        <dbReference type="ChEBI" id="CHEBI:82748"/>
        <dbReference type="EC" id="2.1.1.176"/>
    </reaction>
</comment>
<sequence length="445" mass="50484">MKKTQSVREAALEILLKIEKNQSFSHLLINDALKKTKLEALDRNLLTELVYGTLQRRLTLDYYLQTFLKKQPEDWVLELLRMSVYQLVYLDKVPEHAILHEAGEIAKQRSHQGVTKFVNGVLRNLIRQGIPAITDIADPVEQVAIETSLPLWLARRWEKQFGLTQLREIGLAFLVPPHQTIRVNRLEQPREQTAKELGQIDIETTPSPYLDEALIVEKGTVAQTRLYQKGIISIQDESSMLPAYALQLEEQMTVLDACAAPGGKTTHIAEKMNGTGIVYALDIHEKKTKLIEQAADRLGLMNIRTKAYDARKASEVFEPEMFDRILVDAPCSGFGVLRRKPDIKYSKTENDIQRLAAIQLEILEEVSQLLKENGILVYSTCTIDKEENATVLKTFLANHPEFQLERVQVPKAVAELLTEDYLELLPTAIGSDGFFVSSIRKNSRI</sequence>
<evidence type="ECO:0000256" key="6">
    <source>
        <dbReference type="ARBA" id="ARBA00022552"/>
    </source>
</evidence>
<dbReference type="PRINTS" id="PR02008">
    <property type="entry name" value="RCMTFAMILY"/>
</dbReference>
<reference evidence="16" key="1">
    <citation type="submission" date="2010-06" db="EMBL/GenBank/DDBJ databases">
        <authorList>
            <person name="Muzny D."/>
            <person name="Qin X."/>
            <person name="Buhay C."/>
            <person name="Dugan-Rocha S."/>
            <person name="Ding Y."/>
            <person name="Chen G."/>
            <person name="Hawes A."/>
            <person name="Holder M."/>
            <person name="Jhangiani S."/>
            <person name="Johnson A."/>
            <person name="Khan Z."/>
            <person name="Li Z."/>
            <person name="Liu W."/>
            <person name="Liu X."/>
            <person name="Perez L."/>
            <person name="Shen H."/>
            <person name="Wang Q."/>
            <person name="Watt J."/>
            <person name="Xi L."/>
            <person name="Xin Y."/>
            <person name="Zhou J."/>
            <person name="Deng J."/>
            <person name="Jiang H."/>
            <person name="Liu Y."/>
            <person name="Qu J."/>
            <person name="Song X.-Z."/>
            <person name="Zhang L."/>
            <person name="Villasana D."/>
            <person name="Johnson A."/>
            <person name="Liu J."/>
            <person name="Liyanage D."/>
            <person name="Lorensuhewa L."/>
            <person name="Robinson T."/>
            <person name="Song A."/>
            <person name="Song B.-B."/>
            <person name="Dinh H."/>
            <person name="Thornton R."/>
            <person name="Coyle M."/>
            <person name="Francisco L."/>
            <person name="Jackson L."/>
            <person name="Javaid M."/>
            <person name="Korchina V."/>
            <person name="Kovar C."/>
            <person name="Mata R."/>
            <person name="Mathew T."/>
            <person name="Ngo R."/>
            <person name="Nguyen L."/>
            <person name="Nguyen N."/>
            <person name="Okwuonu G."/>
            <person name="Ongeri F."/>
            <person name="Pham C."/>
            <person name="Simmons D."/>
            <person name="Wilczek-Boney K."/>
            <person name="Hale W."/>
            <person name="Jakkamsetti A."/>
            <person name="Pham P."/>
            <person name="Ruth R."/>
            <person name="San Lucas F."/>
            <person name="Warren J."/>
            <person name="Zhang J."/>
            <person name="Zhao Z."/>
            <person name="Zhou C."/>
            <person name="Zhu D."/>
            <person name="Lee S."/>
            <person name="Bess C."/>
            <person name="Blankenburg K."/>
            <person name="Forbes L."/>
            <person name="Fu Q."/>
            <person name="Gubbala S."/>
            <person name="Hirani K."/>
            <person name="Jayaseelan J.C."/>
            <person name="Lara F."/>
            <person name="Munidasa M."/>
            <person name="Palculict T."/>
            <person name="Patil S."/>
            <person name="Pu L.-L."/>
            <person name="Saada N."/>
            <person name="Tang L."/>
            <person name="Weissenberger G."/>
            <person name="Zhu Y."/>
            <person name="Hemphill L."/>
            <person name="Shang Y."/>
            <person name="Youmans B."/>
            <person name="Ayvaz T."/>
            <person name="Ross M."/>
            <person name="Santibanez J."/>
            <person name="Aqrawi P."/>
            <person name="Gross S."/>
            <person name="Joshi V."/>
            <person name="Fowler G."/>
            <person name="Nazareth L."/>
            <person name="Reid J."/>
            <person name="Worley K."/>
            <person name="Petrosino J."/>
            <person name="Highlander S."/>
            <person name="Gibbs R."/>
        </authorList>
    </citation>
    <scope>NUCLEOTIDE SEQUENCE [LARGE SCALE GENOMIC DNA]</scope>
    <source>
        <strain evidence="16">DSM 20601</strain>
    </source>
</reference>
<feature type="binding site" evidence="14">
    <location>
        <position position="282"/>
    </location>
    <ligand>
        <name>S-adenosyl-L-methionine</name>
        <dbReference type="ChEBI" id="CHEBI:59789"/>
    </ligand>
</feature>
<dbReference type="InterPro" id="IPR018314">
    <property type="entry name" value="RsmB/NOL1/NOP2-like_CS"/>
</dbReference>
<evidence type="ECO:0000256" key="1">
    <source>
        <dbReference type="ARBA" id="ARBA00002724"/>
    </source>
</evidence>
<dbReference type="SUPFAM" id="SSF48013">
    <property type="entry name" value="NusB-like"/>
    <property type="match status" value="1"/>
</dbReference>
<name>D7UVH1_LISGR</name>
<dbReference type="GO" id="GO:0006355">
    <property type="term" value="P:regulation of DNA-templated transcription"/>
    <property type="evidence" value="ECO:0007669"/>
    <property type="project" value="InterPro"/>
</dbReference>
<evidence type="ECO:0000313" key="17">
    <source>
        <dbReference type="Proteomes" id="UP000010119"/>
    </source>
</evidence>
<dbReference type="PANTHER" id="PTHR22807">
    <property type="entry name" value="NOP2 YEAST -RELATED NOL1/NOP2/FMU SUN DOMAIN-CONTAINING"/>
    <property type="match status" value="1"/>
</dbReference>
<dbReference type="SUPFAM" id="SSF53335">
    <property type="entry name" value="S-adenosyl-L-methionine-dependent methyltransferases"/>
    <property type="match status" value="1"/>
</dbReference>
<dbReference type="STRING" id="525367.HMPREF0556_11205"/>
<evidence type="ECO:0000256" key="13">
    <source>
        <dbReference type="ARBA" id="ARBA00047283"/>
    </source>
</evidence>
<evidence type="ECO:0000256" key="11">
    <source>
        <dbReference type="ARBA" id="ARBA00030399"/>
    </source>
</evidence>
<accession>D7UVH1</accession>
<dbReference type="InterPro" id="IPR006027">
    <property type="entry name" value="NusB_RsmB_TIM44"/>
</dbReference>
<feature type="binding site" evidence="14">
    <location>
        <begin position="258"/>
        <end position="264"/>
    </location>
    <ligand>
        <name>S-adenosyl-L-methionine</name>
        <dbReference type="ChEBI" id="CHEBI:59789"/>
    </ligand>
</feature>
<feature type="domain" description="SAM-dependent MTase RsmB/NOP-type" evidence="15">
    <location>
        <begin position="169"/>
        <end position="442"/>
    </location>
</feature>
<dbReference type="PROSITE" id="PS51686">
    <property type="entry name" value="SAM_MT_RSMB_NOP"/>
    <property type="match status" value="1"/>
</dbReference>
<dbReference type="Proteomes" id="UP000010119">
    <property type="component" value="Unassembled WGS sequence"/>
</dbReference>
<feature type="binding site" evidence="14">
    <location>
        <position position="328"/>
    </location>
    <ligand>
        <name>S-adenosyl-L-methionine</name>
        <dbReference type="ChEBI" id="CHEBI:59789"/>
    </ligand>
</feature>
<dbReference type="InterPro" id="IPR004573">
    <property type="entry name" value="rRNA_ssu_MeTfrase_B"/>
</dbReference>
<dbReference type="PROSITE" id="PS01153">
    <property type="entry name" value="NOL1_NOP2_SUN"/>
    <property type="match status" value="1"/>
</dbReference>
<dbReference type="RefSeq" id="WP_003758606.1">
    <property type="nucleotide sequence ID" value="NZ_GL538353.1"/>
</dbReference>
<keyword evidence="10 14" id="KW-0694">RNA-binding</keyword>
<evidence type="ECO:0000259" key="15">
    <source>
        <dbReference type="PROSITE" id="PS51686"/>
    </source>
</evidence>
<dbReference type="EMBL" id="ACCR02000003">
    <property type="protein sequence ID" value="EFI84652.1"/>
    <property type="molecule type" value="Genomic_DNA"/>
</dbReference>
<evidence type="ECO:0000256" key="14">
    <source>
        <dbReference type="PROSITE-ProRule" id="PRU01023"/>
    </source>
</evidence>
<evidence type="ECO:0000256" key="3">
    <source>
        <dbReference type="ARBA" id="ARBA00007494"/>
    </source>
</evidence>
<organism evidence="16 17">
    <name type="scientific">Listeria grayi DSM 20601</name>
    <dbReference type="NCBI Taxonomy" id="525367"/>
    <lineage>
        <taxon>Bacteria</taxon>
        <taxon>Bacillati</taxon>
        <taxon>Bacillota</taxon>
        <taxon>Bacilli</taxon>
        <taxon>Bacillales</taxon>
        <taxon>Listeriaceae</taxon>
        <taxon>Listeria</taxon>
    </lineage>
</organism>
<keyword evidence="5" id="KW-0963">Cytoplasm</keyword>
<dbReference type="GO" id="GO:0003723">
    <property type="term" value="F:RNA binding"/>
    <property type="evidence" value="ECO:0007669"/>
    <property type="project" value="UniProtKB-UniRule"/>
</dbReference>
<dbReference type="Pfam" id="PF22458">
    <property type="entry name" value="RsmF-B_ferredox"/>
    <property type="match status" value="1"/>
</dbReference>
<comment type="subcellular location">
    <subcellularLocation>
        <location evidence="2">Cytoplasm</location>
    </subcellularLocation>
</comment>
<evidence type="ECO:0000256" key="4">
    <source>
        <dbReference type="ARBA" id="ARBA00012140"/>
    </source>
</evidence>
<dbReference type="InterPro" id="IPR054728">
    <property type="entry name" value="RsmB-like_ferredoxin"/>
</dbReference>
<evidence type="ECO:0000256" key="8">
    <source>
        <dbReference type="ARBA" id="ARBA00022679"/>
    </source>
</evidence>
<keyword evidence="7 14" id="KW-0489">Methyltransferase</keyword>
<comment type="function">
    <text evidence="1">Specifically methylates the cytosine at position 967 (m5C967) of 16S rRNA.</text>
</comment>
<evidence type="ECO:0000256" key="7">
    <source>
        <dbReference type="ARBA" id="ARBA00022603"/>
    </source>
</evidence>
<keyword evidence="17" id="KW-1185">Reference proteome</keyword>
<dbReference type="HOGENOM" id="CLU_005316_0_1_9"/>
<dbReference type="Gene3D" id="1.10.940.10">
    <property type="entry name" value="NusB-like"/>
    <property type="match status" value="1"/>
</dbReference>
<dbReference type="eggNOG" id="COG0781">
    <property type="taxonomic scope" value="Bacteria"/>
</dbReference>
<feature type="active site" description="Nucleophile" evidence="14">
    <location>
        <position position="381"/>
    </location>
</feature>
<evidence type="ECO:0000256" key="9">
    <source>
        <dbReference type="ARBA" id="ARBA00022691"/>
    </source>
</evidence>
<dbReference type="InterPro" id="IPR001678">
    <property type="entry name" value="MeTrfase_RsmB-F_NOP2_dom"/>
</dbReference>
<dbReference type="Pfam" id="PF01029">
    <property type="entry name" value="NusB"/>
    <property type="match status" value="1"/>
</dbReference>
<dbReference type="Gene3D" id="3.30.70.1170">
    <property type="entry name" value="Sun protein, domain 3"/>
    <property type="match status" value="1"/>
</dbReference>
<dbReference type="Pfam" id="PF01189">
    <property type="entry name" value="Methyltr_RsmB-F"/>
    <property type="match status" value="1"/>
</dbReference>
<dbReference type="FunFam" id="1.10.940.10:FF:000006">
    <property type="entry name" value="16S rRNA (Cytosine(967)-C(5))-methyltransferase RsmB"/>
    <property type="match status" value="1"/>
</dbReference>
<dbReference type="InterPro" id="IPR029063">
    <property type="entry name" value="SAM-dependent_MTases_sf"/>
</dbReference>
<dbReference type="InterPro" id="IPR035926">
    <property type="entry name" value="NusB-like_sf"/>
</dbReference>
<dbReference type="NCBIfam" id="TIGR00563">
    <property type="entry name" value="rsmB"/>
    <property type="match status" value="1"/>
</dbReference>
<dbReference type="CDD" id="cd02440">
    <property type="entry name" value="AdoMet_MTases"/>
    <property type="match status" value="1"/>
</dbReference>
<dbReference type="FunFam" id="3.40.50.150:FF:000022">
    <property type="entry name" value="Ribosomal RNA small subunit methyltransferase B"/>
    <property type="match status" value="1"/>
</dbReference>
<comment type="caution">
    <text evidence="16">The sequence shown here is derived from an EMBL/GenBank/DDBJ whole genome shotgun (WGS) entry which is preliminary data.</text>
</comment>
<dbReference type="InterPro" id="IPR023267">
    <property type="entry name" value="RCMT"/>
</dbReference>
<comment type="similarity">
    <text evidence="3 14">Belongs to the class I-like SAM-binding methyltransferase superfamily. RsmB/NOP family.</text>
</comment>
<keyword evidence="6" id="KW-0698">rRNA processing</keyword>
<dbReference type="GO" id="GO:0005737">
    <property type="term" value="C:cytoplasm"/>
    <property type="evidence" value="ECO:0007669"/>
    <property type="project" value="UniProtKB-SubCell"/>
</dbReference>
<protein>
    <recommendedName>
        <fullName evidence="4">16S rRNA (cytosine(967)-C(5))-methyltransferase</fullName>
        <ecNumber evidence="4">2.1.1.176</ecNumber>
    </recommendedName>
    <alternativeName>
        <fullName evidence="11">16S rRNA m5C967 methyltransferase</fullName>
    </alternativeName>
    <alternativeName>
        <fullName evidence="12">rRNA (cytosine-C(5)-)-methyltransferase RsmB</fullName>
    </alternativeName>
</protein>
<evidence type="ECO:0000313" key="16">
    <source>
        <dbReference type="EMBL" id="EFI84652.1"/>
    </source>
</evidence>
<gene>
    <name evidence="16" type="primary">sun</name>
    <name evidence="16" type="ORF">HMPREF0556_11205</name>
</gene>
<dbReference type="EC" id="2.1.1.176" evidence="4"/>
<dbReference type="AlphaFoldDB" id="D7UVH1"/>
<evidence type="ECO:0000256" key="2">
    <source>
        <dbReference type="ARBA" id="ARBA00004496"/>
    </source>
</evidence>
<evidence type="ECO:0000256" key="10">
    <source>
        <dbReference type="ARBA" id="ARBA00022884"/>
    </source>
</evidence>
<dbReference type="Gene3D" id="3.40.50.150">
    <property type="entry name" value="Vaccinia Virus protein VP39"/>
    <property type="match status" value="1"/>
</dbReference>